<dbReference type="Proteomes" id="UP000202259">
    <property type="component" value="Chromosome"/>
</dbReference>
<dbReference type="KEGG" id="cber:B5D82_03330"/>
<dbReference type="OrthoDB" id="6402699at2"/>
<protein>
    <submittedName>
        <fullName evidence="1">Uncharacterized protein</fullName>
    </submittedName>
</protein>
<dbReference type="AlphaFoldDB" id="A0A222G5M8"/>
<organism evidence="1 2">
    <name type="scientific">Cognaticolwellia beringensis</name>
    <dbReference type="NCBI Taxonomy" id="1967665"/>
    <lineage>
        <taxon>Bacteria</taxon>
        <taxon>Pseudomonadati</taxon>
        <taxon>Pseudomonadota</taxon>
        <taxon>Gammaproteobacteria</taxon>
        <taxon>Alteromonadales</taxon>
        <taxon>Colwelliaceae</taxon>
        <taxon>Cognaticolwellia</taxon>
    </lineage>
</organism>
<keyword evidence="2" id="KW-1185">Reference proteome</keyword>
<accession>A0A222G5M8</accession>
<evidence type="ECO:0000313" key="1">
    <source>
        <dbReference type="EMBL" id="ASP46893.1"/>
    </source>
</evidence>
<gene>
    <name evidence="1" type="ORF">B5D82_03330</name>
</gene>
<dbReference type="EMBL" id="CP020465">
    <property type="protein sequence ID" value="ASP46893.1"/>
    <property type="molecule type" value="Genomic_DNA"/>
</dbReference>
<name>A0A222G5M8_9GAMM</name>
<sequence>MKIAIKIKKERNRLKMDNEITTGDEITMEKEGLGYLSKYVAEQTIHLEQLKDKVHFKLDLLETEEGKLTDKTLEIPEPFKNSLFCQAIIAYLYYDVFIGRSESTKSGYIDLLNRFFLYLTTHDEGLDNNETWARLLTLPEGDLPHNVIHQFLLYLSENTGTGSNSLHGYQNKLLIVVTWATQLNITTAEPNFANGNKLLPYVSDQNNPEIKKDDVTPKPALSQLFTINYETGEEIKCPYSDSKLITNLRWFAMWYLNTMRQKRLFLRKIMWDEERTIYEVLKDRIEDGTWSIECAPLSSMYGRATKTPITDYLEASAMYAKVYEALLPSKVEAKKMSGGEISSNLENRLMWAESEGHSTQNFIRLVKSLPEEESSSASIIKRLEEQISYNSTVSPSKNKHESIKVPIRLYCGKKLRASPIPNFSLASMIIPTKSENLVMSWLLSSESIQSSNKYRLKLDDLKQFNRGNTLQAITDDIQVDSIKFVHHKGRSKDKAKRRTGQDFKTIEYKKGDPLFTTYINWHKDMKQAQPYITKQQEAWLYYGRRERLTGGSLINLSFLVAKDSLFKSAFKKSEKELKFHSEVNGEGAFQWLFTQFIINHANFLKIRHTRHLNNRNTPKEISLSSDAIRQSRIIFEESEDITDKENAKRTAHSEQQVDAYRENGVAKERIQNGIKANIQISNKMYEEAVSIVDTYHLLSVDEVDKQFHAPKGMSNDDVIGFINECAATPKKYGVTIFGGIMDKSNPEGGIIIIKDVKSAWMMLCYINHMESELEQIKENHDKQQVGEHIFKHAQWSMLFERFPIEMQEQAKELAKTHTIPYPPLF</sequence>
<proteinExistence type="predicted"/>
<evidence type="ECO:0000313" key="2">
    <source>
        <dbReference type="Proteomes" id="UP000202259"/>
    </source>
</evidence>
<reference evidence="1 2" key="1">
    <citation type="submission" date="2017-08" db="EMBL/GenBank/DDBJ databases">
        <title>Complete genome of Colwellia sp. NB097-1, a psychrophile bacterium ioslated from Bering Sea.</title>
        <authorList>
            <person name="Chen X."/>
        </authorList>
    </citation>
    <scope>NUCLEOTIDE SEQUENCE [LARGE SCALE GENOMIC DNA]</scope>
    <source>
        <strain evidence="1 2">NB097-1</strain>
    </source>
</reference>
<dbReference type="RefSeq" id="WP_081149234.1">
    <property type="nucleotide sequence ID" value="NZ_CP020465.1"/>
</dbReference>